<sequence>MTVTAAHLRELLASPLPDSALVLLEGRVEVVQQDDLDTDAYRGALVLVTKTELLDRGVGDESTDAELEQQATAIQTAVTELGG</sequence>
<organism evidence="1 2">
    <name type="scientific">Saccharothrix longispora</name>
    <dbReference type="NCBI Taxonomy" id="33920"/>
    <lineage>
        <taxon>Bacteria</taxon>
        <taxon>Bacillati</taxon>
        <taxon>Actinomycetota</taxon>
        <taxon>Actinomycetes</taxon>
        <taxon>Pseudonocardiales</taxon>
        <taxon>Pseudonocardiaceae</taxon>
        <taxon>Saccharothrix</taxon>
    </lineage>
</organism>
<dbReference type="RefSeq" id="WP_310313559.1">
    <property type="nucleotide sequence ID" value="NZ_BAAAXB010000001.1"/>
</dbReference>
<proteinExistence type="predicted"/>
<evidence type="ECO:0000313" key="1">
    <source>
        <dbReference type="EMBL" id="MDR6598632.1"/>
    </source>
</evidence>
<comment type="caution">
    <text evidence="1">The sequence shown here is derived from an EMBL/GenBank/DDBJ whole genome shotgun (WGS) entry which is preliminary data.</text>
</comment>
<evidence type="ECO:0000313" key="2">
    <source>
        <dbReference type="Proteomes" id="UP001268819"/>
    </source>
</evidence>
<evidence type="ECO:0008006" key="3">
    <source>
        <dbReference type="Google" id="ProtNLM"/>
    </source>
</evidence>
<gene>
    <name evidence="1" type="ORF">J2S66_007016</name>
</gene>
<dbReference type="EMBL" id="JAVDSG010000001">
    <property type="protein sequence ID" value="MDR6598632.1"/>
    <property type="molecule type" value="Genomic_DNA"/>
</dbReference>
<name>A0ABU1Q6V3_9PSEU</name>
<protein>
    <recommendedName>
        <fullName evidence="3">FAD-dependent pyridine nucleotide-disulfide oxidoreductase</fullName>
    </recommendedName>
</protein>
<reference evidence="1 2" key="1">
    <citation type="submission" date="2023-07" db="EMBL/GenBank/DDBJ databases">
        <title>Sequencing the genomes of 1000 actinobacteria strains.</title>
        <authorList>
            <person name="Klenk H.-P."/>
        </authorList>
    </citation>
    <scope>NUCLEOTIDE SEQUENCE [LARGE SCALE GENOMIC DNA]</scope>
    <source>
        <strain evidence="1 2">DSM 43749</strain>
    </source>
</reference>
<keyword evidence="2" id="KW-1185">Reference proteome</keyword>
<dbReference type="Proteomes" id="UP001268819">
    <property type="component" value="Unassembled WGS sequence"/>
</dbReference>
<accession>A0ABU1Q6V3</accession>